<dbReference type="EC" id="2.7.1.197" evidence="3"/>
<dbReference type="GO" id="GO:0022872">
    <property type="term" value="F:protein-N(PI)-phosphohistidine-mannitol phosphotransferase system transmembrane transporter activity"/>
    <property type="evidence" value="ECO:0007669"/>
    <property type="project" value="InterPro"/>
</dbReference>
<evidence type="ECO:0000256" key="3">
    <source>
        <dbReference type="ARBA" id="ARBA00011909"/>
    </source>
</evidence>
<dbReference type="InterPro" id="IPR003352">
    <property type="entry name" value="PTS_EIIC"/>
</dbReference>
<dbReference type="GO" id="GO:0090563">
    <property type="term" value="F:protein-phosphocysteine-sugar phosphotransferase activity"/>
    <property type="evidence" value="ECO:0007669"/>
    <property type="project" value="TreeGrafter"/>
</dbReference>
<dbReference type="AlphaFoldDB" id="A0A447JCQ2"/>
<organism evidence="15 16">
    <name type="scientific">Salmonella enterica subsp. enterica serovar Daytona</name>
    <dbReference type="NCBI Taxonomy" id="1962639"/>
    <lineage>
        <taxon>Bacteria</taxon>
        <taxon>Pseudomonadati</taxon>
        <taxon>Pseudomonadota</taxon>
        <taxon>Gammaproteobacteria</taxon>
        <taxon>Enterobacterales</taxon>
        <taxon>Enterobacteriaceae</taxon>
        <taxon>Salmonella</taxon>
    </lineage>
</organism>
<evidence type="ECO:0000256" key="13">
    <source>
        <dbReference type="SAM" id="Phobius"/>
    </source>
</evidence>
<gene>
    <name evidence="15" type="primary">mtlA_3</name>
    <name evidence="15" type="ORF">NCTC7102_01082</name>
</gene>
<dbReference type="Proteomes" id="UP000281393">
    <property type="component" value="Chromosome"/>
</dbReference>
<comment type="catalytic activity">
    <reaction evidence="1">
        <text>D-mannitol(out) + N(pros)-phospho-L-histidyl-[protein] = D-mannitol 1-phosphate(in) + L-histidyl-[protein]</text>
        <dbReference type="Rhea" id="RHEA:33363"/>
        <dbReference type="Rhea" id="RHEA-COMP:9745"/>
        <dbReference type="Rhea" id="RHEA-COMP:9746"/>
        <dbReference type="ChEBI" id="CHEBI:16899"/>
        <dbReference type="ChEBI" id="CHEBI:29979"/>
        <dbReference type="ChEBI" id="CHEBI:61381"/>
        <dbReference type="ChEBI" id="CHEBI:64837"/>
        <dbReference type="EC" id="2.7.1.197"/>
    </reaction>
</comment>
<sequence length="256" mass="27297">MQQASETGKSIFFMVASNPGPGLGLLLAFTLFGKGMAKKSAPGAMIIHFLGGIHELYFPYVLMKPLTLIAMIAGGMSGTWVFNLLDGGLVAGPSPGSIFAYLALTPKGSFLATIAGVTAGTAVTFIITAFILKMEKSSEADSEDTFSDSAKAVKAMKQEGKFSYRDVKRIAFVCDAGMGSSAMGATTFRRRLEKAGLTIDVKHYAIENVPDDADIIVTHASLEGRVKRVSDKPLILIKNYIGDPCLDDLFNHLTSN</sequence>
<evidence type="ECO:0000256" key="8">
    <source>
        <dbReference type="ARBA" id="ARBA00022679"/>
    </source>
</evidence>
<feature type="transmembrane region" description="Helical" evidence="13">
    <location>
        <begin position="44"/>
        <end position="63"/>
    </location>
</feature>
<keyword evidence="7" id="KW-0762">Sugar transport</keyword>
<keyword evidence="6" id="KW-0597">Phosphoprotein</keyword>
<keyword evidence="5" id="KW-1003">Cell membrane</keyword>
<dbReference type="Pfam" id="PF02302">
    <property type="entry name" value="PTS_IIB"/>
    <property type="match status" value="1"/>
</dbReference>
<dbReference type="InterPro" id="IPR013011">
    <property type="entry name" value="PTS_EIIB_2"/>
</dbReference>
<evidence type="ECO:0000313" key="16">
    <source>
        <dbReference type="Proteomes" id="UP000281393"/>
    </source>
</evidence>
<name>A0A447JCQ2_SALET</name>
<dbReference type="InterPro" id="IPR036095">
    <property type="entry name" value="PTS_EIIB-like_sf"/>
</dbReference>
<dbReference type="GO" id="GO:0005886">
    <property type="term" value="C:plasma membrane"/>
    <property type="evidence" value="ECO:0007669"/>
    <property type="project" value="UniProtKB-SubCell"/>
</dbReference>
<dbReference type="InterPro" id="IPR050893">
    <property type="entry name" value="Sugar_PTS"/>
</dbReference>
<dbReference type="EMBL" id="LR133909">
    <property type="protein sequence ID" value="VDY38421.1"/>
    <property type="molecule type" value="Genomic_DNA"/>
</dbReference>
<proteinExistence type="predicted"/>
<dbReference type="PANTHER" id="PTHR30181:SF2">
    <property type="entry name" value="PTS SYSTEM MANNITOL-SPECIFIC EIICBA COMPONENT"/>
    <property type="match status" value="1"/>
</dbReference>
<evidence type="ECO:0000256" key="7">
    <source>
        <dbReference type="ARBA" id="ARBA00022597"/>
    </source>
</evidence>
<dbReference type="InterPro" id="IPR029503">
    <property type="entry name" value="PTS_EIIB_mannitol"/>
</dbReference>
<evidence type="ECO:0000256" key="11">
    <source>
        <dbReference type="ARBA" id="ARBA00022989"/>
    </source>
</evidence>
<protein>
    <recommendedName>
        <fullName evidence="3">protein-N(pi)-phosphohistidine--D-mannitol phosphotransferase</fullName>
        <ecNumber evidence="3">2.7.1.197</ecNumber>
    </recommendedName>
</protein>
<dbReference type="CDD" id="cd05567">
    <property type="entry name" value="PTS_IIB_mannitol"/>
    <property type="match status" value="1"/>
</dbReference>
<evidence type="ECO:0000256" key="5">
    <source>
        <dbReference type="ARBA" id="ARBA00022475"/>
    </source>
</evidence>
<dbReference type="SUPFAM" id="SSF52794">
    <property type="entry name" value="PTS system IIB component-like"/>
    <property type="match status" value="1"/>
</dbReference>
<dbReference type="GO" id="GO:0009401">
    <property type="term" value="P:phosphoenolpyruvate-dependent sugar phosphotransferase system"/>
    <property type="evidence" value="ECO:0007669"/>
    <property type="project" value="UniProtKB-KW"/>
</dbReference>
<dbReference type="Gene3D" id="3.40.50.2300">
    <property type="match status" value="1"/>
</dbReference>
<feature type="domain" description="PTS EIIB type-2" evidence="14">
    <location>
        <begin position="168"/>
        <end position="256"/>
    </location>
</feature>
<evidence type="ECO:0000259" key="14">
    <source>
        <dbReference type="PROSITE" id="PS51099"/>
    </source>
</evidence>
<keyword evidence="9" id="KW-0598">Phosphotransferase system</keyword>
<evidence type="ECO:0000256" key="6">
    <source>
        <dbReference type="ARBA" id="ARBA00022553"/>
    </source>
</evidence>
<evidence type="ECO:0000256" key="12">
    <source>
        <dbReference type="ARBA" id="ARBA00023136"/>
    </source>
</evidence>
<feature type="transmembrane region" description="Helical" evidence="13">
    <location>
        <begin position="110"/>
        <end position="132"/>
    </location>
</feature>
<evidence type="ECO:0000256" key="10">
    <source>
        <dbReference type="ARBA" id="ARBA00022692"/>
    </source>
</evidence>
<evidence type="ECO:0000256" key="2">
    <source>
        <dbReference type="ARBA" id="ARBA00004651"/>
    </source>
</evidence>
<dbReference type="Pfam" id="PF02378">
    <property type="entry name" value="PTS_EIIC"/>
    <property type="match status" value="1"/>
</dbReference>
<dbReference type="PANTHER" id="PTHR30181">
    <property type="entry name" value="MANNITOL PERMEASE IIC COMPONENT"/>
    <property type="match status" value="1"/>
</dbReference>
<feature type="transmembrane region" description="Helical" evidence="13">
    <location>
        <begin position="12"/>
        <end position="32"/>
    </location>
</feature>
<comment type="subcellular location">
    <subcellularLocation>
        <location evidence="2">Cell membrane</location>
        <topology evidence="2">Multi-pass membrane protein</topology>
    </subcellularLocation>
</comment>
<evidence type="ECO:0000256" key="1">
    <source>
        <dbReference type="ARBA" id="ARBA00001655"/>
    </source>
</evidence>
<evidence type="ECO:0000256" key="4">
    <source>
        <dbReference type="ARBA" id="ARBA00022448"/>
    </source>
</evidence>
<dbReference type="PROSITE" id="PS51099">
    <property type="entry name" value="PTS_EIIB_TYPE_2"/>
    <property type="match status" value="1"/>
</dbReference>
<keyword evidence="12 13" id="KW-0472">Membrane</keyword>
<reference evidence="15 16" key="1">
    <citation type="submission" date="2018-12" db="EMBL/GenBank/DDBJ databases">
        <authorList>
            <consortium name="Pathogen Informatics"/>
        </authorList>
    </citation>
    <scope>NUCLEOTIDE SEQUENCE [LARGE SCALE GENOMIC DNA]</scope>
    <source>
        <strain evidence="15 16">NCTC7102</strain>
    </source>
</reference>
<evidence type="ECO:0000313" key="15">
    <source>
        <dbReference type="EMBL" id="VDY38421.1"/>
    </source>
</evidence>
<keyword evidence="10 13" id="KW-0812">Transmembrane</keyword>
<accession>A0A447JCQ2</accession>
<keyword evidence="11 13" id="KW-1133">Transmembrane helix</keyword>
<keyword evidence="4" id="KW-0813">Transport</keyword>
<evidence type="ECO:0000256" key="9">
    <source>
        <dbReference type="ARBA" id="ARBA00022683"/>
    </source>
</evidence>
<dbReference type="InterPro" id="IPR003501">
    <property type="entry name" value="PTS_EIIB_2/3"/>
</dbReference>
<keyword evidence="8" id="KW-0808">Transferase</keyword>